<evidence type="ECO:0000256" key="1">
    <source>
        <dbReference type="SAM" id="MobiDB-lite"/>
    </source>
</evidence>
<feature type="region of interest" description="Disordered" evidence="1">
    <location>
        <begin position="11"/>
        <end position="64"/>
    </location>
</feature>
<accession>A0A9J7H3T3</accession>
<feature type="region of interest" description="Disordered" evidence="1">
    <location>
        <begin position="203"/>
        <end position="233"/>
    </location>
</feature>
<reference evidence="4" key="3">
    <citation type="submission" date="2025-08" db="UniProtKB">
        <authorList>
            <consortium name="RefSeq"/>
        </authorList>
    </citation>
    <scope>IDENTIFICATION</scope>
    <source>
        <strain evidence="4">17A/GY</strain>
        <tissue evidence="4">Liver</tissue>
    </source>
</reference>
<dbReference type="RefSeq" id="XP_035303265.1">
    <property type="nucleotide sequence ID" value="XM_035447374.1"/>
</dbReference>
<dbReference type="GeneID" id="100771861"/>
<protein>
    <submittedName>
        <fullName evidence="4">Methyltransferase-like protein 23 isoform X3</fullName>
    </submittedName>
</protein>
<feature type="compositionally biased region" description="Polar residues" evidence="1">
    <location>
        <begin position="12"/>
        <end position="23"/>
    </location>
</feature>
<reference evidence="3" key="2">
    <citation type="journal article" date="2020" name="Biotechnol. Bioeng.">
        <title>Chromosome-scale scaffolds for the Chinese hamster reference genome assembly to facilitate the study of the CHO epigenome.</title>
        <authorList>
            <person name="Hilliard W."/>
            <person name="MacDonald M."/>
            <person name="Lee K.H."/>
        </authorList>
    </citation>
    <scope>NUCLEOTIDE SEQUENCE [LARGE SCALE GENOMIC DNA]</scope>
    <source>
        <strain evidence="3">17A/GY</strain>
    </source>
</reference>
<keyword evidence="2" id="KW-0732">Signal</keyword>
<feature type="chain" id="PRO_5039954564" evidence="2">
    <location>
        <begin position="19"/>
        <end position="233"/>
    </location>
</feature>
<dbReference type="CTD" id="124512"/>
<evidence type="ECO:0000313" key="4">
    <source>
        <dbReference type="RefSeq" id="XP_035303265.1"/>
    </source>
</evidence>
<evidence type="ECO:0000256" key="2">
    <source>
        <dbReference type="SAM" id="SignalP"/>
    </source>
</evidence>
<keyword evidence="3" id="KW-1185">Reference proteome</keyword>
<dbReference type="AlphaFoldDB" id="A0A9J7H3T3"/>
<evidence type="ECO:0000313" key="3">
    <source>
        <dbReference type="Proteomes" id="UP001108280"/>
    </source>
</evidence>
<sequence>MRFLLLWFIPSRSPSGSATTSTPLAPGHQETRPLPPRPARPRNALRSGQAPSKSPSRKFTSRPPRALRVGRAAAVLPAPPPAAGRHWPQRPARSAFTRADWAPCWEGRFADVLPLPAAARTASGCASRPPRSASGQARCRCRRRCRYCRRPRRFLCFLWRASGRLVPSRRHVARPPPARRPCSVAPSTAPLAWGPLASLRARPHGRGSALSVPGEARPWNGRGGAGALRPAGG</sequence>
<proteinExistence type="predicted"/>
<name>A0A9J7H3T3_CRIGR</name>
<feature type="signal peptide" evidence="2">
    <location>
        <begin position="1"/>
        <end position="18"/>
    </location>
</feature>
<dbReference type="Proteomes" id="UP001108280">
    <property type="component" value="Chromosome 7"/>
</dbReference>
<feature type="compositionally biased region" description="Gly residues" evidence="1">
    <location>
        <begin position="221"/>
        <end position="233"/>
    </location>
</feature>
<reference evidence="3" key="1">
    <citation type="journal article" date="2018" name="Biotechnol. Bioeng.">
        <title>A reference genome of the Chinese hamster based on a hybrid assembly strategy.</title>
        <authorList>
            <person name="Rupp O."/>
            <person name="MacDonald M.L."/>
            <person name="Li S."/>
            <person name="Dhiman H."/>
            <person name="Polson S."/>
            <person name="Griep S."/>
            <person name="Heffner K."/>
            <person name="Hernandez I."/>
            <person name="Brinkrolf K."/>
            <person name="Jadhav V."/>
            <person name="Samoudi M."/>
            <person name="Hao H."/>
            <person name="Kingham B."/>
            <person name="Goesmann A."/>
            <person name="Betenbaugh M.J."/>
            <person name="Lewis N.E."/>
            <person name="Borth N."/>
            <person name="Lee K.H."/>
        </authorList>
    </citation>
    <scope>NUCLEOTIDE SEQUENCE [LARGE SCALE GENOMIC DNA]</scope>
    <source>
        <strain evidence="3">17A/GY</strain>
    </source>
</reference>
<gene>
    <name evidence="4" type="primary">Mettl23</name>
</gene>
<organism evidence="3 4">
    <name type="scientific">Cricetulus griseus</name>
    <name type="common">Chinese hamster</name>
    <name type="synonym">Cricetulus barabensis griseus</name>
    <dbReference type="NCBI Taxonomy" id="10029"/>
    <lineage>
        <taxon>Eukaryota</taxon>
        <taxon>Metazoa</taxon>
        <taxon>Chordata</taxon>
        <taxon>Craniata</taxon>
        <taxon>Vertebrata</taxon>
        <taxon>Euteleostomi</taxon>
        <taxon>Mammalia</taxon>
        <taxon>Eutheria</taxon>
        <taxon>Euarchontoglires</taxon>
        <taxon>Glires</taxon>
        <taxon>Rodentia</taxon>
        <taxon>Myomorpha</taxon>
        <taxon>Muroidea</taxon>
        <taxon>Cricetidae</taxon>
        <taxon>Cricetinae</taxon>
        <taxon>Cricetulus</taxon>
    </lineage>
</organism>